<accession>A0A973W9Z0</accession>
<sequence length="99" mass="10926">MTGDPNSSQVNLQDSFQDIRLGHADRGFVGKIIRLDALVTGSSLSPQELEQRLVEMGFVEGARVEILHEGTIRRDPIAVRVDNITIALRRSEAMAVIVE</sequence>
<dbReference type="InterPro" id="IPR007167">
    <property type="entry name" value="Fe-transptr_FeoA-like"/>
</dbReference>
<reference evidence="4" key="2">
    <citation type="journal article" date="2021" name="Int. J. Syst. Evol. Microbiol.">
        <title>Bradyrhizobium septentrionale sp. nov. (sv. septentrionale) and Bradyrhizobium quebecense sp. nov. (sv. septentrionale) associated with legumes native to Canada possess rearranged symbiosis genes and numerous insertion sequences.</title>
        <authorList>
            <person name="Bromfield E.S.P."/>
            <person name="Cloutier S."/>
        </authorList>
    </citation>
    <scope>NUCLEOTIDE SEQUENCE</scope>
    <source>
        <strain evidence="4">5S5</strain>
    </source>
</reference>
<protein>
    <submittedName>
        <fullName evidence="4">FeoA family protein</fullName>
    </submittedName>
    <submittedName>
        <fullName evidence="3">Ferrous iron transport protein A</fullName>
    </submittedName>
</protein>
<evidence type="ECO:0000313" key="3">
    <source>
        <dbReference type="EMBL" id="NVI49925.1"/>
    </source>
</evidence>
<dbReference type="InterPro" id="IPR008988">
    <property type="entry name" value="Transcriptional_repressor_C"/>
</dbReference>
<dbReference type="PANTHER" id="PTHR42954:SF2">
    <property type="entry name" value="FE(2+) TRANSPORT PROTEIN A"/>
    <property type="match status" value="1"/>
</dbReference>
<keyword evidence="1" id="KW-0408">Iron</keyword>
<dbReference type="GO" id="GO:0046914">
    <property type="term" value="F:transition metal ion binding"/>
    <property type="evidence" value="ECO:0007669"/>
    <property type="project" value="InterPro"/>
</dbReference>
<evidence type="ECO:0000256" key="1">
    <source>
        <dbReference type="ARBA" id="ARBA00023004"/>
    </source>
</evidence>
<dbReference type="Proteomes" id="UP001432046">
    <property type="component" value="Chromosome"/>
</dbReference>
<dbReference type="SUPFAM" id="SSF50037">
    <property type="entry name" value="C-terminal domain of transcriptional repressors"/>
    <property type="match status" value="1"/>
</dbReference>
<dbReference type="InterPro" id="IPR052713">
    <property type="entry name" value="FeoA"/>
</dbReference>
<reference evidence="3" key="1">
    <citation type="submission" date="2020-06" db="EMBL/GenBank/DDBJ databases">
        <title>Whole Genome Sequence of Bradyrhizobium sp. Strain 1S1.</title>
        <authorList>
            <person name="Bromfield E.S.P."/>
            <person name="Cloutier S."/>
        </authorList>
    </citation>
    <scope>NUCLEOTIDE SEQUENCE [LARGE SCALE GENOMIC DNA]</scope>
    <source>
        <strain evidence="3">1S1</strain>
    </source>
</reference>
<dbReference type="AlphaFoldDB" id="A0A973W9Z0"/>
<proteinExistence type="predicted"/>
<dbReference type="Gene3D" id="2.30.30.90">
    <property type="match status" value="1"/>
</dbReference>
<name>A0A973W9Z0_9BRAD</name>
<feature type="domain" description="Ferrous iron transporter FeoA-like" evidence="2">
    <location>
        <begin position="19"/>
        <end position="99"/>
    </location>
</feature>
<dbReference type="PANTHER" id="PTHR42954">
    <property type="entry name" value="FE(2+) TRANSPORT PROTEIN A"/>
    <property type="match status" value="1"/>
</dbReference>
<dbReference type="EMBL" id="JAAOLE020000001">
    <property type="protein sequence ID" value="NVI49925.1"/>
    <property type="molecule type" value="Genomic_DNA"/>
</dbReference>
<reference evidence="4" key="3">
    <citation type="submission" date="2024-03" db="EMBL/GenBank/DDBJ databases">
        <authorList>
            <person name="Bromfield E.S.P."/>
            <person name="Cloutier S."/>
        </authorList>
    </citation>
    <scope>NUCLEOTIDE SEQUENCE</scope>
    <source>
        <strain evidence="4">5S5</strain>
    </source>
</reference>
<gene>
    <name evidence="3" type="ORF">HAP48_045210</name>
    <name evidence="4" type="ORF">WDK88_00745</name>
</gene>
<dbReference type="EMBL" id="CP147711">
    <property type="protein sequence ID" value="WXC80229.1"/>
    <property type="molecule type" value="Genomic_DNA"/>
</dbReference>
<dbReference type="RefSeq" id="WP_166213221.1">
    <property type="nucleotide sequence ID" value="NZ_CP088285.1"/>
</dbReference>
<dbReference type="InterPro" id="IPR038157">
    <property type="entry name" value="FeoA_core_dom"/>
</dbReference>
<keyword evidence="5" id="KW-1185">Reference proteome</keyword>
<evidence type="ECO:0000313" key="5">
    <source>
        <dbReference type="Proteomes" id="UP001432046"/>
    </source>
</evidence>
<organism evidence="3">
    <name type="scientific">Bradyrhizobium septentrionale</name>
    <dbReference type="NCBI Taxonomy" id="1404411"/>
    <lineage>
        <taxon>Bacteria</taxon>
        <taxon>Pseudomonadati</taxon>
        <taxon>Pseudomonadota</taxon>
        <taxon>Alphaproteobacteria</taxon>
        <taxon>Hyphomicrobiales</taxon>
        <taxon>Nitrobacteraceae</taxon>
        <taxon>Bradyrhizobium</taxon>
    </lineage>
</organism>
<dbReference type="SMART" id="SM00899">
    <property type="entry name" value="FeoA"/>
    <property type="match status" value="1"/>
</dbReference>
<evidence type="ECO:0000259" key="2">
    <source>
        <dbReference type="SMART" id="SM00899"/>
    </source>
</evidence>
<evidence type="ECO:0000313" key="4">
    <source>
        <dbReference type="EMBL" id="WXC80229.1"/>
    </source>
</evidence>
<dbReference type="Pfam" id="PF04023">
    <property type="entry name" value="FeoA"/>
    <property type="match status" value="1"/>
</dbReference>